<dbReference type="STRING" id="1220162.K1VY94"/>
<dbReference type="EMBL" id="AMBO01000312">
    <property type="protein sequence ID" value="EKD01653.1"/>
    <property type="molecule type" value="Genomic_DNA"/>
</dbReference>
<keyword evidence="1" id="KW-0347">Helicase</keyword>
<keyword evidence="1" id="KW-0067">ATP-binding</keyword>
<evidence type="ECO:0000313" key="2">
    <source>
        <dbReference type="Proteomes" id="UP000006757"/>
    </source>
</evidence>
<comment type="caution">
    <text evidence="1">The sequence shown here is derived from an EMBL/GenBank/DDBJ whole genome shotgun (WGS) entry which is preliminary data.</text>
</comment>
<dbReference type="Proteomes" id="UP000006757">
    <property type="component" value="Unassembled WGS sequence"/>
</dbReference>
<organism evidence="1 2">
    <name type="scientific">Trichosporon asahii var. asahii (strain CBS 8904)</name>
    <name type="common">Yeast</name>
    <dbReference type="NCBI Taxonomy" id="1220162"/>
    <lineage>
        <taxon>Eukaryota</taxon>
        <taxon>Fungi</taxon>
        <taxon>Dikarya</taxon>
        <taxon>Basidiomycota</taxon>
        <taxon>Agaricomycotina</taxon>
        <taxon>Tremellomycetes</taxon>
        <taxon>Trichosporonales</taxon>
        <taxon>Trichosporonaceae</taxon>
        <taxon>Trichosporon</taxon>
    </lineage>
</organism>
<reference evidence="1 2" key="1">
    <citation type="journal article" date="2012" name="Eukaryot. Cell">
        <title>Genome sequence of the Trichosporon asahii environmental strain CBS 8904.</title>
        <authorList>
            <person name="Yang R.Y."/>
            <person name="Li H.T."/>
            <person name="Zhu H."/>
            <person name="Zhou G.P."/>
            <person name="Wang M."/>
            <person name="Wang L."/>
        </authorList>
    </citation>
    <scope>NUCLEOTIDE SEQUENCE [LARGE SCALE GENOMIC DNA]</scope>
    <source>
        <strain evidence="1 2">CBS 8904</strain>
    </source>
</reference>
<accession>K1VY94</accession>
<keyword evidence="2" id="KW-1185">Reference proteome</keyword>
<keyword evidence="1" id="KW-0378">Hydrolase</keyword>
<sequence>MLNIFAGHSGLALSFVVPKDQWGKDKSVSIKTAERDEQVFDRIKSKVKAEGGGDIKEWDWGGRRGEIEGFRYRMEDALRAVTSKRVSDARREEVRRELLNSEKLKQHFAANPLDLAYLRHDAPLHPGRTSSHLKHVSITWHLIAILLTSNHCSRTLCM</sequence>
<keyword evidence="1" id="KW-0547">Nucleotide-binding</keyword>
<proteinExistence type="predicted"/>
<gene>
    <name evidence="1" type="ORF">A1Q2_04024</name>
</gene>
<dbReference type="OrthoDB" id="1191041at2759"/>
<name>K1VY94_TRIAC</name>
<dbReference type="eggNOG" id="KOG0346">
    <property type="taxonomic scope" value="Eukaryota"/>
</dbReference>
<dbReference type="HOGENOM" id="CLU_1670624_0_0_1"/>
<dbReference type="GO" id="GO:0004386">
    <property type="term" value="F:helicase activity"/>
    <property type="evidence" value="ECO:0007669"/>
    <property type="project" value="UniProtKB-KW"/>
</dbReference>
<protein>
    <submittedName>
        <fullName evidence="1">ATP-dependent RNA helicase</fullName>
    </submittedName>
</protein>
<evidence type="ECO:0000313" key="1">
    <source>
        <dbReference type="EMBL" id="EKD01653.1"/>
    </source>
</evidence>
<dbReference type="AlphaFoldDB" id="K1VY94"/>
<dbReference type="InParanoid" id="K1VY94"/>